<dbReference type="InterPro" id="IPR013520">
    <property type="entry name" value="Ribonucl_H"/>
</dbReference>
<dbReference type="GO" id="GO:0006259">
    <property type="term" value="P:DNA metabolic process"/>
    <property type="evidence" value="ECO:0007669"/>
    <property type="project" value="UniProtKB-ARBA"/>
</dbReference>
<feature type="domain" description="Exonuclease" evidence="4">
    <location>
        <begin position="6"/>
        <end position="186"/>
    </location>
</feature>
<dbReference type="InterPro" id="IPR012337">
    <property type="entry name" value="RNaseH-like_sf"/>
</dbReference>
<dbReference type="Gene3D" id="3.30.420.10">
    <property type="entry name" value="Ribonuclease H-like superfamily/Ribonuclease H"/>
    <property type="match status" value="1"/>
</dbReference>
<dbReference type="SUPFAM" id="SSF53098">
    <property type="entry name" value="Ribonuclease H-like"/>
    <property type="match status" value="1"/>
</dbReference>
<keyword evidence="3 5" id="KW-0269">Exonuclease</keyword>
<reference evidence="5 6" key="1">
    <citation type="journal article" date="2010" name="Int. J. Syst. Evol. Microbiol.">
        <title>Reclassification of Herbaspirillum putei as a later heterotypic synonym of Herbaspirillum huttiense, with the description of H. huttiense subsp. huttiense subsp. nov. and H. huttiense subsp. putei subsp. nov., comb. nov., and description of Herbaspirillum aquaticum sp. nov.</title>
        <authorList>
            <person name="Dobritsa A.P."/>
            <person name="Reddy M.C."/>
            <person name="Samadpour M."/>
        </authorList>
    </citation>
    <scope>NUCLEOTIDE SEQUENCE [LARGE SCALE GENOMIC DNA]</scope>
    <source>
        <strain evidence="5 6">IEH 4430</strain>
    </source>
</reference>
<dbReference type="AlphaFoldDB" id="A0A225SRE9"/>
<dbReference type="InterPro" id="IPR036397">
    <property type="entry name" value="RNaseH_sf"/>
</dbReference>
<evidence type="ECO:0000256" key="2">
    <source>
        <dbReference type="ARBA" id="ARBA00022801"/>
    </source>
</evidence>
<dbReference type="PANTHER" id="PTHR23044:SF61">
    <property type="entry name" value="3'-5' EXORIBONUCLEASE 1-RELATED"/>
    <property type="match status" value="1"/>
</dbReference>
<dbReference type="CDD" id="cd06133">
    <property type="entry name" value="ERI-1_3'hExo_like"/>
    <property type="match status" value="1"/>
</dbReference>
<comment type="caution">
    <text evidence="5">The sequence shown here is derived from an EMBL/GenBank/DDBJ whole genome shotgun (WGS) entry which is preliminary data.</text>
</comment>
<keyword evidence="2" id="KW-0378">Hydrolase</keyword>
<sequence>MDLSVKYLIIDLEATCSDDGSIASDDMEIIEIGACWATSSGQVLHRFQHFVKPLVNPLLTPFCTSLTGITQTDVDGAPFYSVVAERLKDFVEANRAPGSIWMSWGSYDLKQLIRESSFHNVAHPIALPHENAKKTFAKVQKIGKQVGMTKACELVGRPLIGQHHRGLDDAENIAGLLPWILGHRHTRNGA</sequence>
<evidence type="ECO:0000256" key="3">
    <source>
        <dbReference type="ARBA" id="ARBA00022839"/>
    </source>
</evidence>
<evidence type="ECO:0000313" key="5">
    <source>
        <dbReference type="EMBL" id="OWY33705.1"/>
    </source>
</evidence>
<dbReference type="SMART" id="SM00479">
    <property type="entry name" value="EXOIII"/>
    <property type="match status" value="1"/>
</dbReference>
<dbReference type="EMBL" id="NJGV01000014">
    <property type="protein sequence ID" value="OWY33705.1"/>
    <property type="molecule type" value="Genomic_DNA"/>
</dbReference>
<evidence type="ECO:0000256" key="1">
    <source>
        <dbReference type="ARBA" id="ARBA00022722"/>
    </source>
</evidence>
<dbReference type="Proteomes" id="UP000214747">
    <property type="component" value="Unassembled WGS sequence"/>
</dbReference>
<organism evidence="5 6">
    <name type="scientific">Herbaspirillum aquaticum</name>
    <dbReference type="NCBI Taxonomy" id="568783"/>
    <lineage>
        <taxon>Bacteria</taxon>
        <taxon>Pseudomonadati</taxon>
        <taxon>Pseudomonadota</taxon>
        <taxon>Betaproteobacteria</taxon>
        <taxon>Burkholderiales</taxon>
        <taxon>Oxalobacteraceae</taxon>
        <taxon>Herbaspirillum</taxon>
    </lineage>
</organism>
<evidence type="ECO:0000259" key="4">
    <source>
        <dbReference type="SMART" id="SM00479"/>
    </source>
</evidence>
<keyword evidence="6" id="KW-1185">Reference proteome</keyword>
<name>A0A225SRE9_9BURK</name>
<dbReference type="GO" id="GO:0000175">
    <property type="term" value="F:3'-5'-RNA exonuclease activity"/>
    <property type="evidence" value="ECO:0007669"/>
    <property type="project" value="InterPro"/>
</dbReference>
<protein>
    <submittedName>
        <fullName evidence="5">3'-5' exonuclease</fullName>
    </submittedName>
</protein>
<dbReference type="InterPro" id="IPR051274">
    <property type="entry name" value="3-5_Exoribonuclease"/>
</dbReference>
<dbReference type="GO" id="GO:0003676">
    <property type="term" value="F:nucleic acid binding"/>
    <property type="evidence" value="ECO:0007669"/>
    <property type="project" value="InterPro"/>
</dbReference>
<gene>
    <name evidence="5" type="ORF">CEJ45_15145</name>
</gene>
<keyword evidence="1" id="KW-0540">Nuclease</keyword>
<dbReference type="PANTHER" id="PTHR23044">
    <property type="entry name" value="3'-5' EXONUCLEASE ERI1-RELATED"/>
    <property type="match status" value="1"/>
</dbReference>
<dbReference type="InterPro" id="IPR047201">
    <property type="entry name" value="ERI-1_3'hExo-like"/>
</dbReference>
<accession>A0A225SRE9</accession>
<proteinExistence type="predicted"/>
<dbReference type="Pfam" id="PF00929">
    <property type="entry name" value="RNase_T"/>
    <property type="match status" value="1"/>
</dbReference>
<evidence type="ECO:0000313" key="6">
    <source>
        <dbReference type="Proteomes" id="UP000214747"/>
    </source>
</evidence>